<protein>
    <recommendedName>
        <fullName evidence="3">Leucine rich repeat containing protein BspA family protein</fullName>
    </recommendedName>
</protein>
<dbReference type="Proteomes" id="UP000014680">
    <property type="component" value="Unassembled WGS sequence"/>
</dbReference>
<reference evidence="1 2" key="1">
    <citation type="submission" date="2012-10" db="EMBL/GenBank/DDBJ databases">
        <authorList>
            <person name="Zafar N."/>
            <person name="Inman J."/>
            <person name="Hall N."/>
            <person name="Lorenzi H."/>
            <person name="Caler E."/>
        </authorList>
    </citation>
    <scope>NUCLEOTIDE SEQUENCE [LARGE SCALE GENOMIC DNA]</scope>
    <source>
        <strain evidence="1 2">IP1</strain>
    </source>
</reference>
<dbReference type="PANTHER" id="PTHR45661:SF3">
    <property type="entry name" value="IG-LIKE DOMAIN-CONTAINING PROTEIN"/>
    <property type="match status" value="1"/>
</dbReference>
<dbReference type="PANTHER" id="PTHR45661">
    <property type="entry name" value="SURFACE ANTIGEN"/>
    <property type="match status" value="1"/>
</dbReference>
<dbReference type="InterPro" id="IPR032675">
    <property type="entry name" value="LRR_dom_sf"/>
</dbReference>
<dbReference type="VEuPathDB" id="AmoebaDB:EIN_220500"/>
<evidence type="ECO:0000313" key="2">
    <source>
        <dbReference type="Proteomes" id="UP000014680"/>
    </source>
</evidence>
<dbReference type="SUPFAM" id="SSF52058">
    <property type="entry name" value="L domain-like"/>
    <property type="match status" value="1"/>
</dbReference>
<proteinExistence type="predicted"/>
<dbReference type="Pfam" id="PF13306">
    <property type="entry name" value="LRR_5"/>
    <property type="match status" value="1"/>
</dbReference>
<dbReference type="OMA" id="TYIGDRC"/>
<dbReference type="RefSeq" id="XP_004260528.1">
    <property type="nucleotide sequence ID" value="XM_004260480.1"/>
</dbReference>
<evidence type="ECO:0000313" key="1">
    <source>
        <dbReference type="EMBL" id="ELP93757.1"/>
    </source>
</evidence>
<keyword evidence="2" id="KW-1185">Reference proteome</keyword>
<sequence length="248" mass="27749">MRGLSGYHIMIVSKYLETIKDFINLELVCKKFGGNMEKFHFNPILLNSKTIRYFPNIETLHLWDVEDENFGNGFMMNTKEKVECENKGVLKKEFFRIIVWFDVDFETVDRNKSRNIEFKIVSYTQNDREKFGNVIPSSVTSIGDWCFGECSGLSGVTIPSSVTSIGKYCFYGCSSLSGVTIPSSVTYIGGGCFSECSSLSSVTIPSSVTYIGDRCFSRCSSLSSVTIPSSVRSIGIECFPSDTIVHRN</sequence>
<dbReference type="InterPro" id="IPR053139">
    <property type="entry name" value="Surface_bspA-like"/>
</dbReference>
<gene>
    <name evidence="1" type="ORF">EIN_220500</name>
</gene>
<name>L7FP05_ENTIV</name>
<organism evidence="1 2">
    <name type="scientific">Entamoeba invadens IP1</name>
    <dbReference type="NCBI Taxonomy" id="370355"/>
    <lineage>
        <taxon>Eukaryota</taxon>
        <taxon>Amoebozoa</taxon>
        <taxon>Evosea</taxon>
        <taxon>Archamoebae</taxon>
        <taxon>Mastigamoebida</taxon>
        <taxon>Entamoebidae</taxon>
        <taxon>Entamoeba</taxon>
    </lineage>
</organism>
<dbReference type="InterPro" id="IPR026906">
    <property type="entry name" value="LRR_5"/>
</dbReference>
<evidence type="ECO:0008006" key="3">
    <source>
        <dbReference type="Google" id="ProtNLM"/>
    </source>
</evidence>
<dbReference type="AlphaFoldDB" id="L7FP05"/>
<dbReference type="KEGG" id="eiv:EIN_220500"/>
<dbReference type="GeneID" id="14892742"/>
<dbReference type="Gene3D" id="3.80.10.10">
    <property type="entry name" value="Ribonuclease Inhibitor"/>
    <property type="match status" value="1"/>
</dbReference>
<dbReference type="EMBL" id="KB206255">
    <property type="protein sequence ID" value="ELP93757.1"/>
    <property type="molecule type" value="Genomic_DNA"/>
</dbReference>
<accession>L7FP05</accession>